<evidence type="ECO:0000259" key="1">
    <source>
        <dbReference type="Pfam" id="PF18802"/>
    </source>
</evidence>
<dbReference type="VEuPathDB" id="FungiDB:MELLADRAFT_93555"/>
<dbReference type="AlphaFoldDB" id="F4RAU6"/>
<dbReference type="EMBL" id="GL883094">
    <property type="protein sequence ID" value="EGG10716.1"/>
    <property type="molecule type" value="Genomic_DNA"/>
</dbReference>
<accession>F4RAU6</accession>
<dbReference type="PANTHER" id="PTHR33096:SF1">
    <property type="entry name" value="CXC1-LIKE CYSTEINE CLUSTER ASSOCIATED WITH KDZ TRANSPOSASES DOMAIN-CONTAINING PROTEIN"/>
    <property type="match status" value="1"/>
</dbReference>
<evidence type="ECO:0000313" key="3">
    <source>
        <dbReference type="Proteomes" id="UP000001072"/>
    </source>
</evidence>
<dbReference type="RefSeq" id="XP_007406185.1">
    <property type="nucleotide sequence ID" value="XM_007406123.1"/>
</dbReference>
<dbReference type="GeneID" id="18936615"/>
<dbReference type="Proteomes" id="UP000001072">
    <property type="component" value="Unassembled WGS sequence"/>
</dbReference>
<evidence type="ECO:0000313" key="2">
    <source>
        <dbReference type="EMBL" id="EGG10716.1"/>
    </source>
</evidence>
<dbReference type="HOGENOM" id="CLU_011407_1_0_1"/>
<gene>
    <name evidence="2" type="ORF">MELLADRAFT_93555</name>
</gene>
<dbReference type="PANTHER" id="PTHR33096">
    <property type="entry name" value="CXC2 DOMAIN-CONTAINING PROTEIN"/>
    <property type="match status" value="1"/>
</dbReference>
<dbReference type="InParanoid" id="F4RAU6"/>
<dbReference type="Pfam" id="PF18802">
    <property type="entry name" value="CxC1"/>
    <property type="match status" value="1"/>
</dbReference>
<feature type="domain" description="CxC1-like cysteine cluster associated with KDZ transposases" evidence="1">
    <location>
        <begin position="180"/>
        <end position="280"/>
    </location>
</feature>
<reference evidence="3" key="1">
    <citation type="journal article" date="2011" name="Proc. Natl. Acad. Sci. U.S.A.">
        <title>Obligate biotrophy features unraveled by the genomic analysis of rust fungi.</title>
        <authorList>
            <person name="Duplessis S."/>
            <person name="Cuomo C.A."/>
            <person name="Lin Y.-C."/>
            <person name="Aerts A."/>
            <person name="Tisserant E."/>
            <person name="Veneault-Fourrey C."/>
            <person name="Joly D.L."/>
            <person name="Hacquard S."/>
            <person name="Amselem J."/>
            <person name="Cantarel B.L."/>
            <person name="Chiu R."/>
            <person name="Coutinho P.M."/>
            <person name="Feau N."/>
            <person name="Field M."/>
            <person name="Frey P."/>
            <person name="Gelhaye E."/>
            <person name="Goldberg J."/>
            <person name="Grabherr M.G."/>
            <person name="Kodira C.D."/>
            <person name="Kohler A."/>
            <person name="Kuees U."/>
            <person name="Lindquist E.A."/>
            <person name="Lucas S.M."/>
            <person name="Mago R."/>
            <person name="Mauceli E."/>
            <person name="Morin E."/>
            <person name="Murat C."/>
            <person name="Pangilinan J.L."/>
            <person name="Park R."/>
            <person name="Pearson M."/>
            <person name="Quesneville H."/>
            <person name="Rouhier N."/>
            <person name="Sakthikumar S."/>
            <person name="Salamov A.A."/>
            <person name="Schmutz J."/>
            <person name="Selles B."/>
            <person name="Shapiro H."/>
            <person name="Tanguay P."/>
            <person name="Tuskan G.A."/>
            <person name="Henrissat B."/>
            <person name="Van de Peer Y."/>
            <person name="Rouze P."/>
            <person name="Ellis J.G."/>
            <person name="Dodds P.N."/>
            <person name="Schein J.E."/>
            <person name="Zhong S."/>
            <person name="Hamelin R.C."/>
            <person name="Grigoriev I.V."/>
            <person name="Szabo L.J."/>
            <person name="Martin F."/>
        </authorList>
    </citation>
    <scope>NUCLEOTIDE SEQUENCE [LARGE SCALE GENOMIC DNA]</scope>
    <source>
        <strain evidence="3">98AG31 / pathotype 3-4-7</strain>
    </source>
</reference>
<protein>
    <recommendedName>
        <fullName evidence="1">CxC1-like cysteine cluster associated with KDZ transposases domain-containing protein</fullName>
    </recommendedName>
</protein>
<proteinExistence type="predicted"/>
<dbReference type="OrthoDB" id="2512154at2759"/>
<dbReference type="KEGG" id="mlr:MELLADRAFT_93555"/>
<dbReference type="InterPro" id="IPR041320">
    <property type="entry name" value="CxC1"/>
</dbReference>
<keyword evidence="3" id="KW-1185">Reference proteome</keyword>
<organism evidence="3">
    <name type="scientific">Melampsora larici-populina (strain 98AG31 / pathotype 3-4-7)</name>
    <name type="common">Poplar leaf rust fungus</name>
    <dbReference type="NCBI Taxonomy" id="747676"/>
    <lineage>
        <taxon>Eukaryota</taxon>
        <taxon>Fungi</taxon>
        <taxon>Dikarya</taxon>
        <taxon>Basidiomycota</taxon>
        <taxon>Pucciniomycotina</taxon>
        <taxon>Pucciniomycetes</taxon>
        <taxon>Pucciniales</taxon>
        <taxon>Melampsoraceae</taxon>
        <taxon>Melampsora</taxon>
    </lineage>
</organism>
<name>F4RAU6_MELLP</name>
<sequence length="409" mass="46714">MLISQVAGILTLGISTRGQKKTLGLRTEVPKERGQNMTLGFRSEVAKGREGVHQAFKPGKPYWLGKPKTDAQARHFARMAEAVKSRKPKVPALTNAYQLPQDDFGHNAAFMQHNPYDQDEAEHRRIPTPEFIEDIRRARLEDERQARALALEAATQEMFVAYIECHLLTAEWGDPSKWDLDHKPPQCDCQAHRVRFRRVDLVDILFITTSPSDRRKAEIRFCGCQTNDNTRLIYMGYVGGSPKFPETAFSIRLLRFFHIVWKYCTSRVDPFTRALDEFLDAFNPLILTKNEEPRRWHTPFRWAIDAYRKMLTATETALNEEMSLSPQEKLAENCPRCFGAPVPSTIESEPDVIVCLDGNFQHRRHIVAGQQAGRTAIKMPSTFLPQSRVTQMENRLAGIPENDAVSAFC</sequence>